<reference evidence="1" key="1">
    <citation type="journal article" date="2021" name="Nat. Commun.">
        <title>Genetic determinants of endophytism in the Arabidopsis root mycobiome.</title>
        <authorList>
            <person name="Mesny F."/>
            <person name="Miyauchi S."/>
            <person name="Thiergart T."/>
            <person name="Pickel B."/>
            <person name="Atanasova L."/>
            <person name="Karlsson M."/>
            <person name="Huettel B."/>
            <person name="Barry K.W."/>
            <person name="Haridas S."/>
            <person name="Chen C."/>
            <person name="Bauer D."/>
            <person name="Andreopoulos W."/>
            <person name="Pangilinan J."/>
            <person name="LaButti K."/>
            <person name="Riley R."/>
            <person name="Lipzen A."/>
            <person name="Clum A."/>
            <person name="Drula E."/>
            <person name="Henrissat B."/>
            <person name="Kohler A."/>
            <person name="Grigoriev I.V."/>
            <person name="Martin F.M."/>
            <person name="Hacquard S."/>
        </authorList>
    </citation>
    <scope>NUCLEOTIDE SEQUENCE</scope>
    <source>
        <strain evidence="1">MPI-SDFR-AT-0117</strain>
    </source>
</reference>
<dbReference type="AlphaFoldDB" id="A0A9P8VKE1"/>
<accession>A0A9P8VKE1</accession>
<dbReference type="OrthoDB" id="16820at2759"/>
<evidence type="ECO:0000313" key="1">
    <source>
        <dbReference type="EMBL" id="KAH6695142.1"/>
    </source>
</evidence>
<keyword evidence="2" id="KW-1185">Reference proteome</keyword>
<gene>
    <name evidence="1" type="ORF">F5X68DRAFT_227139</name>
</gene>
<dbReference type="Proteomes" id="UP000770015">
    <property type="component" value="Unassembled WGS sequence"/>
</dbReference>
<comment type="caution">
    <text evidence="1">The sequence shown here is derived from an EMBL/GenBank/DDBJ whole genome shotgun (WGS) entry which is preliminary data.</text>
</comment>
<dbReference type="EMBL" id="JAGSXJ010000002">
    <property type="protein sequence ID" value="KAH6695142.1"/>
    <property type="molecule type" value="Genomic_DNA"/>
</dbReference>
<sequence length="53" mass="6527">MPQPVWLFEFDAEKYALKKLEEVEYKHEDWTVDMMMALEKKQAEEHFYMVANK</sequence>
<organism evidence="1 2">
    <name type="scientific">Plectosphaerella plurivora</name>
    <dbReference type="NCBI Taxonomy" id="936078"/>
    <lineage>
        <taxon>Eukaryota</taxon>
        <taxon>Fungi</taxon>
        <taxon>Dikarya</taxon>
        <taxon>Ascomycota</taxon>
        <taxon>Pezizomycotina</taxon>
        <taxon>Sordariomycetes</taxon>
        <taxon>Hypocreomycetidae</taxon>
        <taxon>Glomerellales</taxon>
        <taxon>Plectosphaerellaceae</taxon>
        <taxon>Plectosphaerella</taxon>
    </lineage>
</organism>
<name>A0A9P8VKE1_9PEZI</name>
<evidence type="ECO:0000313" key="2">
    <source>
        <dbReference type="Proteomes" id="UP000770015"/>
    </source>
</evidence>
<protein>
    <submittedName>
        <fullName evidence="1">Uncharacterized protein</fullName>
    </submittedName>
</protein>
<proteinExistence type="predicted"/>